<protein>
    <submittedName>
        <fullName evidence="2">Cell division control protein 31</fullName>
    </submittedName>
</protein>
<keyword evidence="1" id="KW-0812">Transmembrane</keyword>
<keyword evidence="1" id="KW-1133">Transmembrane helix</keyword>
<keyword evidence="2" id="KW-0132">Cell division</keyword>
<sequence>MIGSDLEPHFFMLLFDAFLHVQVYFVFLISLIALSRFFPSASNAAINFTL</sequence>
<dbReference type="GO" id="GO:0051301">
    <property type="term" value="P:cell division"/>
    <property type="evidence" value="ECO:0007669"/>
    <property type="project" value="UniProtKB-KW"/>
</dbReference>
<accession>A0A8S5RBG3</accession>
<reference evidence="2" key="1">
    <citation type="journal article" date="2021" name="Proc. Natl. Acad. Sci. U.S.A.">
        <title>A Catalog of Tens of Thousands of Viruses from Human Metagenomes Reveals Hidden Associations with Chronic Diseases.</title>
        <authorList>
            <person name="Tisza M.J."/>
            <person name="Buck C.B."/>
        </authorList>
    </citation>
    <scope>NUCLEOTIDE SEQUENCE</scope>
    <source>
        <strain evidence="2">CtLl75</strain>
    </source>
</reference>
<proteinExistence type="predicted"/>
<feature type="transmembrane region" description="Helical" evidence="1">
    <location>
        <begin position="12"/>
        <end position="34"/>
    </location>
</feature>
<organism evidence="2">
    <name type="scientific">virus sp. ctLl75</name>
    <dbReference type="NCBI Taxonomy" id="2828249"/>
    <lineage>
        <taxon>Viruses</taxon>
    </lineage>
</organism>
<evidence type="ECO:0000313" key="2">
    <source>
        <dbReference type="EMBL" id="DAE28397.1"/>
    </source>
</evidence>
<evidence type="ECO:0000256" key="1">
    <source>
        <dbReference type="SAM" id="Phobius"/>
    </source>
</evidence>
<keyword evidence="1" id="KW-0472">Membrane</keyword>
<keyword evidence="2" id="KW-0131">Cell cycle</keyword>
<name>A0A8S5RBG3_9VIRU</name>
<dbReference type="EMBL" id="BK059085">
    <property type="protein sequence ID" value="DAE28397.1"/>
    <property type="molecule type" value="Genomic_DNA"/>
</dbReference>